<dbReference type="Proteomes" id="UP001371224">
    <property type="component" value="Unassembled WGS sequence"/>
</dbReference>
<keyword evidence="10" id="KW-1185">Reference proteome</keyword>
<dbReference type="EMBL" id="JBBDGM010000007">
    <property type="protein sequence ID" value="MEJ1088734.1"/>
    <property type="molecule type" value="Genomic_DNA"/>
</dbReference>
<dbReference type="PROSITE" id="PS01324">
    <property type="entry name" value="GLYCOSYL_HYDROL_F4"/>
    <property type="match status" value="1"/>
</dbReference>
<keyword evidence="6 7" id="KW-0326">Glycosidase</keyword>
<dbReference type="EC" id="3.2.1.86" evidence="9"/>
<comment type="similarity">
    <text evidence="1 7">Belongs to the glycosyl hydrolase 4 family.</text>
</comment>
<dbReference type="GO" id="GO:0008706">
    <property type="term" value="F:6-phospho-beta-glucosidase activity"/>
    <property type="evidence" value="ECO:0007669"/>
    <property type="project" value="UniProtKB-EC"/>
</dbReference>
<evidence type="ECO:0000256" key="7">
    <source>
        <dbReference type="RuleBase" id="RU361152"/>
    </source>
</evidence>
<accession>A0ABU8LBP5</accession>
<dbReference type="RefSeq" id="WP_337332389.1">
    <property type="nucleotide sequence ID" value="NZ_JBBDGM010000007.1"/>
</dbReference>
<evidence type="ECO:0000256" key="2">
    <source>
        <dbReference type="ARBA" id="ARBA00022723"/>
    </source>
</evidence>
<evidence type="ECO:0000256" key="6">
    <source>
        <dbReference type="ARBA" id="ARBA00023295"/>
    </source>
</evidence>
<dbReference type="InterPro" id="IPR015955">
    <property type="entry name" value="Lactate_DH/Glyco_Ohase_4_C"/>
</dbReference>
<dbReference type="SUPFAM" id="SSF51735">
    <property type="entry name" value="NAD(P)-binding Rossmann-fold domains"/>
    <property type="match status" value="1"/>
</dbReference>
<dbReference type="InterPro" id="IPR019802">
    <property type="entry name" value="GlycHydrolase_4_CS"/>
</dbReference>
<dbReference type="PANTHER" id="PTHR32092:SF5">
    <property type="entry name" value="6-PHOSPHO-BETA-GLUCOSIDASE"/>
    <property type="match status" value="1"/>
</dbReference>
<gene>
    <name evidence="9" type="ORF">WDU99_10435</name>
</gene>
<evidence type="ECO:0000313" key="10">
    <source>
        <dbReference type="Proteomes" id="UP001371224"/>
    </source>
</evidence>
<evidence type="ECO:0000256" key="4">
    <source>
        <dbReference type="ARBA" id="ARBA00023027"/>
    </source>
</evidence>
<dbReference type="PANTHER" id="PTHR32092">
    <property type="entry name" value="6-PHOSPHO-BETA-GLUCOSIDASE-RELATED"/>
    <property type="match status" value="1"/>
</dbReference>
<dbReference type="SUPFAM" id="SSF56327">
    <property type="entry name" value="LDH C-terminal domain-like"/>
    <property type="match status" value="1"/>
</dbReference>
<evidence type="ECO:0000259" key="8">
    <source>
        <dbReference type="Pfam" id="PF11975"/>
    </source>
</evidence>
<evidence type="ECO:0000256" key="1">
    <source>
        <dbReference type="ARBA" id="ARBA00010141"/>
    </source>
</evidence>
<dbReference type="Gene3D" id="3.40.50.720">
    <property type="entry name" value="NAD(P)-binding Rossmann-like Domain"/>
    <property type="match status" value="1"/>
</dbReference>
<name>A0ABU8LBP5_9MICO</name>
<dbReference type="Pfam" id="PF02056">
    <property type="entry name" value="Glyco_hydro_4"/>
    <property type="match status" value="1"/>
</dbReference>
<evidence type="ECO:0000256" key="5">
    <source>
        <dbReference type="ARBA" id="ARBA00023211"/>
    </source>
</evidence>
<evidence type="ECO:0000256" key="3">
    <source>
        <dbReference type="ARBA" id="ARBA00022801"/>
    </source>
</evidence>
<comment type="caution">
    <text evidence="9">The sequence shown here is derived from an EMBL/GenBank/DDBJ whole genome shotgun (WGS) entry which is preliminary data.</text>
</comment>
<evidence type="ECO:0000313" key="9">
    <source>
        <dbReference type="EMBL" id="MEJ1088734.1"/>
    </source>
</evidence>
<dbReference type="InterPro" id="IPR001088">
    <property type="entry name" value="Glyco_hydro_4"/>
</dbReference>
<dbReference type="InterPro" id="IPR036291">
    <property type="entry name" value="NAD(P)-bd_dom_sf"/>
</dbReference>
<dbReference type="PRINTS" id="PR00732">
    <property type="entry name" value="GLHYDRLASE4"/>
</dbReference>
<dbReference type="Gene3D" id="3.90.110.10">
    <property type="entry name" value="Lactate dehydrogenase/glycoside hydrolase, family 4, C-terminal"/>
    <property type="match status" value="1"/>
</dbReference>
<keyword evidence="4 7" id="KW-0520">NAD</keyword>
<dbReference type="Pfam" id="PF11975">
    <property type="entry name" value="Glyco_hydro_4C"/>
    <property type="match status" value="1"/>
</dbReference>
<comment type="cofactor">
    <cofactor evidence="7">
        <name>NAD(+)</name>
        <dbReference type="ChEBI" id="CHEBI:57540"/>
    </cofactor>
    <text evidence="7">Binds 1 NAD(+) per subunit.</text>
</comment>
<organism evidence="9 10">
    <name type="scientific">Microbacterium bandirmense</name>
    <dbReference type="NCBI Taxonomy" id="3122050"/>
    <lineage>
        <taxon>Bacteria</taxon>
        <taxon>Bacillati</taxon>
        <taxon>Actinomycetota</taxon>
        <taxon>Actinomycetes</taxon>
        <taxon>Micrococcales</taxon>
        <taxon>Microbacteriaceae</taxon>
        <taxon>Microbacterium</taxon>
    </lineage>
</organism>
<keyword evidence="2" id="KW-0479">Metal-binding</keyword>
<dbReference type="InterPro" id="IPR022616">
    <property type="entry name" value="Glyco_hydro_4_C"/>
</dbReference>
<proteinExistence type="inferred from homology"/>
<protein>
    <submittedName>
        <fullName evidence="9">6-phospho-beta-glucosidase</fullName>
        <ecNumber evidence="9">3.2.1.86</ecNumber>
    </submittedName>
</protein>
<reference evidence="9 10" key="1">
    <citation type="submission" date="2024-02" db="EMBL/GenBank/DDBJ databases">
        <authorList>
            <person name="Saticioglu I.B."/>
        </authorList>
    </citation>
    <scope>NUCLEOTIDE SEQUENCE [LARGE SCALE GENOMIC DNA]</scope>
    <source>
        <strain evidence="9 10">Mu-80</strain>
    </source>
</reference>
<dbReference type="CDD" id="cd05296">
    <property type="entry name" value="GH4_P_beta_glucosidase"/>
    <property type="match status" value="1"/>
</dbReference>
<keyword evidence="5" id="KW-0464">Manganese</keyword>
<feature type="domain" description="Glycosyl hydrolase family 4 C-terminal" evidence="8">
    <location>
        <begin position="190"/>
        <end position="424"/>
    </location>
</feature>
<keyword evidence="3 7" id="KW-0378">Hydrolase</keyword>
<sequence length="450" mass="49016">MKLTIIGGGGFRVPQIYQALSSADAPIRVDEVCLYDIDATRIDKVRSVIAHLEQHASQPVRVTATTSLDEALRGADFVFSAMRVGGAESRVLDERVALGLGVLGQETVGPGGLAYALRTLPHARNLAREIQRIAPDAWVINFTNPAGVITEAMRAVLGSRVVGICDTPIGLMRRVARTVGSDPSKVEFDYVGLNHLGWLRSLNLNGRDIMQEILADDAQLGSIEEARVIGMDWVRALGAIPNEYLFYYYYPREALERITTSPRTRGQYLVQRQGEFYSSAAGSAYEQWSAVLHERESSYMQESRTNVGQRSRLEEDVEGGGYQKVALDLMTGLSGGPAAVMILNVSNDAAGGDRLVPELGDQAVIEVPCRVDVTGIHPQRVKPVRGDMLGLMTQVKASEQLILSASEERSPELAWRAFANHPLVDSVAVAKRLLDEYSSQIPGVASSLGR</sequence>